<name>A0A5C7H4P7_9ROSI</name>
<organism evidence="2 3">
    <name type="scientific">Acer yangbiense</name>
    <dbReference type="NCBI Taxonomy" id="1000413"/>
    <lineage>
        <taxon>Eukaryota</taxon>
        <taxon>Viridiplantae</taxon>
        <taxon>Streptophyta</taxon>
        <taxon>Embryophyta</taxon>
        <taxon>Tracheophyta</taxon>
        <taxon>Spermatophyta</taxon>
        <taxon>Magnoliopsida</taxon>
        <taxon>eudicotyledons</taxon>
        <taxon>Gunneridae</taxon>
        <taxon>Pentapetalae</taxon>
        <taxon>rosids</taxon>
        <taxon>malvids</taxon>
        <taxon>Sapindales</taxon>
        <taxon>Sapindaceae</taxon>
        <taxon>Hippocastanoideae</taxon>
        <taxon>Acereae</taxon>
        <taxon>Acer</taxon>
    </lineage>
</organism>
<dbReference type="OrthoDB" id="1717578at2759"/>
<dbReference type="EMBL" id="VAHF01000010">
    <property type="protein sequence ID" value="TXG51940.1"/>
    <property type="molecule type" value="Genomic_DNA"/>
</dbReference>
<reference evidence="3" key="1">
    <citation type="journal article" date="2019" name="Gigascience">
        <title>De novo genome assembly of the endangered Acer yangbiense, a plant species with extremely small populations endemic to Yunnan Province, China.</title>
        <authorList>
            <person name="Yang J."/>
            <person name="Wariss H.M."/>
            <person name="Tao L."/>
            <person name="Zhang R."/>
            <person name="Yun Q."/>
            <person name="Hollingsworth P."/>
            <person name="Dao Z."/>
            <person name="Luo G."/>
            <person name="Guo H."/>
            <person name="Ma Y."/>
            <person name="Sun W."/>
        </authorList>
    </citation>
    <scope>NUCLEOTIDE SEQUENCE [LARGE SCALE GENOMIC DNA]</scope>
    <source>
        <strain evidence="3">cv. Malutang</strain>
    </source>
</reference>
<comment type="caution">
    <text evidence="2">The sequence shown here is derived from an EMBL/GenBank/DDBJ whole genome shotgun (WGS) entry which is preliminary data.</text>
</comment>
<feature type="region of interest" description="Disordered" evidence="1">
    <location>
        <begin position="26"/>
        <end position="117"/>
    </location>
</feature>
<evidence type="ECO:0000256" key="1">
    <source>
        <dbReference type="SAM" id="MobiDB-lite"/>
    </source>
</evidence>
<evidence type="ECO:0000313" key="3">
    <source>
        <dbReference type="Proteomes" id="UP000323000"/>
    </source>
</evidence>
<dbReference type="Proteomes" id="UP000323000">
    <property type="component" value="Chromosome 10"/>
</dbReference>
<keyword evidence="3" id="KW-1185">Reference proteome</keyword>
<dbReference type="AlphaFoldDB" id="A0A5C7H4P7"/>
<evidence type="ECO:0000313" key="2">
    <source>
        <dbReference type="EMBL" id="TXG51940.1"/>
    </source>
</evidence>
<gene>
    <name evidence="2" type="ORF">EZV62_021109</name>
</gene>
<protein>
    <submittedName>
        <fullName evidence="2">Uncharacterized protein</fullName>
    </submittedName>
</protein>
<sequence>MITRVITDKYYKRAIAKLIECCETMENQSHKRKTEGRQQQQQKPPNISPMKAVTHDAYGGGMYANEPEQQQKKPNKPPASETQSADGPDGPQIKPKHPPPPSSGDRDVDITGQSYIQ</sequence>
<proteinExistence type="predicted"/>
<accession>A0A5C7H4P7</accession>